<dbReference type="EMBL" id="SNRW01004697">
    <property type="protein sequence ID" value="KAA6386680.1"/>
    <property type="molecule type" value="Genomic_DNA"/>
</dbReference>
<gene>
    <name evidence="1" type="ORF">EZS28_017795</name>
</gene>
<proteinExistence type="predicted"/>
<evidence type="ECO:0000313" key="1">
    <source>
        <dbReference type="EMBL" id="KAA6386680.1"/>
    </source>
</evidence>
<comment type="caution">
    <text evidence="1">The sequence shown here is derived from an EMBL/GenBank/DDBJ whole genome shotgun (WGS) entry which is preliminary data.</text>
</comment>
<dbReference type="AlphaFoldDB" id="A0A5J4VW45"/>
<organism evidence="1 2">
    <name type="scientific">Streblomastix strix</name>
    <dbReference type="NCBI Taxonomy" id="222440"/>
    <lineage>
        <taxon>Eukaryota</taxon>
        <taxon>Metamonada</taxon>
        <taxon>Preaxostyla</taxon>
        <taxon>Oxymonadida</taxon>
        <taxon>Streblomastigidae</taxon>
        <taxon>Streblomastix</taxon>
    </lineage>
</organism>
<name>A0A5J4VW45_9EUKA</name>
<evidence type="ECO:0000313" key="2">
    <source>
        <dbReference type="Proteomes" id="UP000324800"/>
    </source>
</evidence>
<sequence length="130" mass="14335">MAIYRFSILIKLQDITAPFILENANDVEFSIPPNEDNNLSLLPARRTDVSSLPAFTKPFALALLVNVLDLLPVQSNIVLTKLPNVLESILEDNFASTSDIVKQVLATGSYVSSYVPLNGLSYFNPLGFDY</sequence>
<reference evidence="1 2" key="1">
    <citation type="submission" date="2019-03" db="EMBL/GenBank/DDBJ databases">
        <title>Single cell metagenomics reveals metabolic interactions within the superorganism composed of flagellate Streblomastix strix and complex community of Bacteroidetes bacteria on its surface.</title>
        <authorList>
            <person name="Treitli S.C."/>
            <person name="Kolisko M."/>
            <person name="Husnik F."/>
            <person name="Keeling P."/>
            <person name="Hampl V."/>
        </authorList>
    </citation>
    <scope>NUCLEOTIDE SEQUENCE [LARGE SCALE GENOMIC DNA]</scope>
    <source>
        <strain evidence="1">ST1C</strain>
    </source>
</reference>
<accession>A0A5J4VW45</accession>
<protein>
    <submittedName>
        <fullName evidence="1">Uncharacterized protein</fullName>
    </submittedName>
</protein>
<dbReference type="Proteomes" id="UP000324800">
    <property type="component" value="Unassembled WGS sequence"/>
</dbReference>